<name>A0ABS8WQS5_DATST</name>
<protein>
    <submittedName>
        <fullName evidence="1">Uncharacterized protein</fullName>
    </submittedName>
</protein>
<organism evidence="1 2">
    <name type="scientific">Datura stramonium</name>
    <name type="common">Jimsonweed</name>
    <name type="synonym">Common thornapple</name>
    <dbReference type="NCBI Taxonomy" id="4076"/>
    <lineage>
        <taxon>Eukaryota</taxon>
        <taxon>Viridiplantae</taxon>
        <taxon>Streptophyta</taxon>
        <taxon>Embryophyta</taxon>
        <taxon>Tracheophyta</taxon>
        <taxon>Spermatophyta</taxon>
        <taxon>Magnoliopsida</taxon>
        <taxon>eudicotyledons</taxon>
        <taxon>Gunneridae</taxon>
        <taxon>Pentapetalae</taxon>
        <taxon>asterids</taxon>
        <taxon>lamiids</taxon>
        <taxon>Solanales</taxon>
        <taxon>Solanaceae</taxon>
        <taxon>Solanoideae</taxon>
        <taxon>Datureae</taxon>
        <taxon>Datura</taxon>
    </lineage>
</organism>
<reference evidence="1 2" key="1">
    <citation type="journal article" date="2021" name="BMC Genomics">
        <title>Datura genome reveals duplications of psychoactive alkaloid biosynthetic genes and high mutation rate following tissue culture.</title>
        <authorList>
            <person name="Rajewski A."/>
            <person name="Carter-House D."/>
            <person name="Stajich J."/>
            <person name="Litt A."/>
        </authorList>
    </citation>
    <scope>NUCLEOTIDE SEQUENCE [LARGE SCALE GENOMIC DNA]</scope>
    <source>
        <strain evidence="1">AR-01</strain>
    </source>
</reference>
<evidence type="ECO:0000313" key="2">
    <source>
        <dbReference type="Proteomes" id="UP000823775"/>
    </source>
</evidence>
<keyword evidence="2" id="KW-1185">Reference proteome</keyword>
<sequence>MGWTSMFQHPRPANLGLVLELYANIFSLTRGRYHDTVDLRGKEIIVNKTTLCEVLGVPDHPIEPLNDFIDHSDYKAMRDLLYGPEMKPIEERDSQENLSARIHAMMEWRCRQVRMDFTTLDAQFPLFIISRQIIGGRVELLEDEDVNTAT</sequence>
<evidence type="ECO:0000313" key="1">
    <source>
        <dbReference type="EMBL" id="MCE3215267.1"/>
    </source>
</evidence>
<proteinExistence type="predicted"/>
<dbReference type="Proteomes" id="UP000823775">
    <property type="component" value="Unassembled WGS sequence"/>
</dbReference>
<accession>A0ABS8WQS5</accession>
<comment type="caution">
    <text evidence="1">The sequence shown here is derived from an EMBL/GenBank/DDBJ whole genome shotgun (WGS) entry which is preliminary data.</text>
</comment>
<dbReference type="EMBL" id="JACEIK010010634">
    <property type="protein sequence ID" value="MCE3215267.1"/>
    <property type="molecule type" value="Genomic_DNA"/>
</dbReference>
<gene>
    <name evidence="1" type="ORF">HAX54_001611</name>
</gene>